<dbReference type="SUPFAM" id="SSF50494">
    <property type="entry name" value="Trypsin-like serine proteases"/>
    <property type="match status" value="1"/>
</dbReference>
<evidence type="ECO:0000259" key="5">
    <source>
        <dbReference type="PROSITE" id="PS50002"/>
    </source>
</evidence>
<dbReference type="OrthoDB" id="445896at2759"/>
<dbReference type="EMBL" id="DS232056">
    <property type="protein sequence ID" value="EDS33404.1"/>
    <property type="molecule type" value="Genomic_DNA"/>
</dbReference>
<dbReference type="SMART" id="SM00020">
    <property type="entry name" value="Tryp_SPc"/>
    <property type="match status" value="1"/>
</dbReference>
<dbReference type="InterPro" id="IPR043504">
    <property type="entry name" value="Peptidase_S1_PA_chymotrypsin"/>
</dbReference>
<dbReference type="VEuPathDB" id="VectorBase:CPIJ009792"/>
<organism>
    <name type="scientific">Culex quinquefasciatus</name>
    <name type="common">Southern house mosquito</name>
    <name type="synonym">Culex pungens</name>
    <dbReference type="NCBI Taxonomy" id="7176"/>
    <lineage>
        <taxon>Eukaryota</taxon>
        <taxon>Metazoa</taxon>
        <taxon>Ecdysozoa</taxon>
        <taxon>Arthropoda</taxon>
        <taxon>Hexapoda</taxon>
        <taxon>Insecta</taxon>
        <taxon>Pterygota</taxon>
        <taxon>Neoptera</taxon>
        <taxon>Endopterygota</taxon>
        <taxon>Diptera</taxon>
        <taxon>Nematocera</taxon>
        <taxon>Culicoidea</taxon>
        <taxon>Culicidae</taxon>
        <taxon>Culicinae</taxon>
        <taxon>Culicini</taxon>
        <taxon>Culex</taxon>
        <taxon>Culex</taxon>
    </lineage>
</organism>
<feature type="region of interest" description="Disordered" evidence="4">
    <location>
        <begin position="124"/>
        <end position="173"/>
    </location>
</feature>
<feature type="domain" description="PDZ" evidence="6">
    <location>
        <begin position="174"/>
        <end position="267"/>
    </location>
</feature>
<dbReference type="GO" id="GO:0014069">
    <property type="term" value="C:postsynaptic density"/>
    <property type="evidence" value="ECO:0007669"/>
    <property type="project" value="TreeGrafter"/>
</dbReference>
<feature type="compositionally biased region" description="Low complexity" evidence="4">
    <location>
        <begin position="860"/>
        <end position="872"/>
    </location>
</feature>
<dbReference type="KEGG" id="cqu:CpipJ_CPIJ009792"/>
<feature type="region of interest" description="Disordered" evidence="4">
    <location>
        <begin position="860"/>
        <end position="899"/>
    </location>
</feature>
<dbReference type="eggNOG" id="KOG3528">
    <property type="taxonomic scope" value="Eukaryota"/>
</dbReference>
<feature type="compositionally biased region" description="Polar residues" evidence="4">
    <location>
        <begin position="884"/>
        <end position="899"/>
    </location>
</feature>
<dbReference type="Pfam" id="PF17820">
    <property type="entry name" value="PDZ_6"/>
    <property type="match status" value="1"/>
</dbReference>
<feature type="region of interest" description="Disordered" evidence="4">
    <location>
        <begin position="653"/>
        <end position="698"/>
    </location>
</feature>
<dbReference type="InterPro" id="IPR041489">
    <property type="entry name" value="PDZ_6"/>
</dbReference>
<dbReference type="SUPFAM" id="SSF50044">
    <property type="entry name" value="SH3-domain"/>
    <property type="match status" value="1"/>
</dbReference>
<dbReference type="eggNOG" id="KOG3627">
    <property type="taxonomic scope" value="Eukaryota"/>
</dbReference>
<dbReference type="GO" id="GO:0006508">
    <property type="term" value="P:proteolysis"/>
    <property type="evidence" value="ECO:0007669"/>
    <property type="project" value="InterPro"/>
</dbReference>
<dbReference type="InterPro" id="IPR001254">
    <property type="entry name" value="Trypsin_dom"/>
</dbReference>
<dbReference type="VEuPathDB" id="VectorBase:CQUJHB016589"/>
<dbReference type="PANTHER" id="PTHR24135:SF28">
    <property type="entry name" value="LD13733P"/>
    <property type="match status" value="1"/>
</dbReference>
<dbReference type="InParanoid" id="B0WRK6"/>
<evidence type="ECO:0000313" key="9">
    <source>
        <dbReference type="EnsemblMetazoa" id="CPIJ009792-PA"/>
    </source>
</evidence>
<evidence type="ECO:0000256" key="1">
    <source>
        <dbReference type="ARBA" id="ARBA00022443"/>
    </source>
</evidence>
<feature type="compositionally biased region" description="Low complexity" evidence="4">
    <location>
        <begin position="141"/>
        <end position="155"/>
    </location>
</feature>
<sequence>MFAVSPLHQKSKQERKNKSLGDTSDIISDSSGVGTNSDSAACSIGHPSTTVVCMEGYEAGLSGHIQIQPGDVIEVVGSTDCGLLEGFVRGTNKTGFFPAHCVQEVQFRQKSIVNVSTSAPMHHHYVINMGGGGGSGEGSEQDQGQGHGQQQQQGQYNSQTAPRTKKATTGEPRTVVLHRAKRGFGFILRGAKASSPLMQLKPSARCPALQYLDDVDPGGVADMAGLKPGDFLLAINNEDVTCASHEHVVDLIRNSGSLVSMTVVTLPHNLVNSMLDAATAMSSTHQQADTGSQHSSGSGMSTPVSCSAAAARQCSTLPRRMNGGPASLAGCKMPAPMPPRRDPKTTLSVGRARAKSMVAGLEGGGEKDDDEGMGSGHGKSTSVESLHQQLLLQQQSQSAISTPTQGGPGTPVQPRTASIKSRPTSSRITAAELEELFQRQQGVDANRCSMLMSSSRFQSGFDSGAATPPTSPQKGPIVYASVAEMKRKKSSKIGTLKGRPIPIPQVGSDLKRIFHSTPDLAGISTGSMASELNSSAGTLTPSASWFNTVGHKGHRSQDDMYSLHMSLQRLNLPPPNHPPPPPPVGQVVKVEISRGSEYECLTALQKHIQAKAKQQQSKMLDSEVMSSFKPASNAKLYASPQDIRNVGYRTTSVTSATSSSSSGNSSNSGNSSTTTEVRKSSSIRSTASSTTTGGSAINVTTVTIGGGGGAATATITNSTNNGGGGGSNPYAQPGRPAVMQQAAQPQQQYKNPPGAPPLPDPDYSLSDESDTEEDNSVRMVRANLKKVNGADGATGTTNSGGGKGTTVNPGMAAETSGNSNTSGSSSGSSSIPQSFSVEEIQKIRTKLKSSKSYPNDFLRQQNAQQQQQQQQENADRDRQDDAGDNSSSGVSSDQEVTVTCNEVPKPMALLEQKKMAVMITPAKVPVQLPEVRSDEDDGDQSPSPPATGFQRHNSLTRKQAATIAAQRAKAAAAQNIQQRHAVTLATLPPPIEADSDEGDGGAAAVLPPPAEFSDSVGGCSQPHGGGGVHHHHHHGHGHHGGGGGAGAGQYVTGHNPNCKRVRIVGAVPKPMEINQENCGKNDYMFGYAEDRKPIIMQYPWMVQLRHPFQNPEYVPCNGLLINKNYVLTTNCVDWNDDVSVTLGDYRTDLTRDCEPRDQEPHFCLNPVQIIPVSEHTQNDQLVLARLSVPAYIGRRNHIEAACLPTSPEQRDRIYPSYILTGWKESGKDAKFLQRAMLDLIPRQECQEEMDRYPYGDVEEKNVTEAIVCVRNVADPSRSPRCNDYQPGTVVQAVEKTSNRYIAHGIQTGISYCSKPERFVRIAHYMQWILDTIKP</sequence>
<proteinExistence type="inferred from homology"/>
<dbReference type="Gene3D" id="2.40.10.10">
    <property type="entry name" value="Trypsin-like serine proteases"/>
    <property type="match status" value="2"/>
</dbReference>
<evidence type="ECO:0000256" key="4">
    <source>
        <dbReference type="SAM" id="MobiDB-lite"/>
    </source>
</evidence>
<feature type="region of interest" description="Disordered" evidence="4">
    <location>
        <begin position="715"/>
        <end position="836"/>
    </location>
</feature>
<dbReference type="InterPro" id="IPR051569">
    <property type="entry name" value="SHANK"/>
</dbReference>
<dbReference type="GO" id="GO:0035255">
    <property type="term" value="F:ionotropic glutamate receptor binding"/>
    <property type="evidence" value="ECO:0007669"/>
    <property type="project" value="TreeGrafter"/>
</dbReference>
<dbReference type="CDD" id="cd06746">
    <property type="entry name" value="PDZ_SHANK1_3-like"/>
    <property type="match status" value="1"/>
</dbReference>
<feature type="region of interest" description="Disordered" evidence="4">
    <location>
        <begin position="317"/>
        <end position="425"/>
    </location>
</feature>
<dbReference type="PROSITE" id="PS50240">
    <property type="entry name" value="TRYPSIN_DOM"/>
    <property type="match status" value="1"/>
</dbReference>
<dbReference type="VEuPathDB" id="VectorBase:CQUJHB014819"/>
<reference evidence="8" key="1">
    <citation type="submission" date="2007-03" db="EMBL/GenBank/DDBJ databases">
        <title>Annotation of Culex pipiens quinquefasciatus.</title>
        <authorList>
            <consortium name="The Broad Institute Genome Sequencing Platform"/>
            <person name="Atkinson P.W."/>
            <person name="Hemingway J."/>
            <person name="Christensen B.M."/>
            <person name="Higgs S."/>
            <person name="Kodira C."/>
            <person name="Hannick L."/>
            <person name="Megy K."/>
            <person name="O'Leary S."/>
            <person name="Pearson M."/>
            <person name="Haas B.J."/>
            <person name="Mauceli E."/>
            <person name="Wortman J.R."/>
            <person name="Lee N.H."/>
            <person name="Guigo R."/>
            <person name="Stanke M."/>
            <person name="Alvarado L."/>
            <person name="Amedeo P."/>
            <person name="Antoine C.H."/>
            <person name="Arensburger P."/>
            <person name="Bidwell S.L."/>
            <person name="Crawford M."/>
            <person name="Camaro F."/>
            <person name="Devon K."/>
            <person name="Engels R."/>
            <person name="Hammond M."/>
            <person name="Howarth C."/>
            <person name="Koehrsen M."/>
            <person name="Lawson D."/>
            <person name="Montgomery P."/>
            <person name="Nene V."/>
            <person name="Nusbaum C."/>
            <person name="Puiu D."/>
            <person name="Romero-Severson J."/>
            <person name="Severson D.W."/>
            <person name="Shumway M."/>
            <person name="Sisk P."/>
            <person name="Stolte C."/>
            <person name="Zeng Q."/>
            <person name="Eisenstadt E."/>
            <person name="Fraser-Liggett C."/>
            <person name="Strausberg R."/>
            <person name="Galagan J."/>
            <person name="Birren B."/>
            <person name="Collins F.H."/>
        </authorList>
    </citation>
    <scope>NUCLEOTIDE SEQUENCE [LARGE SCALE GENOMIC DNA]</scope>
    <source>
        <strain evidence="8">JHB</strain>
    </source>
</reference>
<dbReference type="SMART" id="SM00326">
    <property type="entry name" value="SH3"/>
    <property type="match status" value="1"/>
</dbReference>
<feature type="compositionally biased region" description="Acidic residues" evidence="4">
    <location>
        <begin position="765"/>
        <end position="774"/>
    </location>
</feature>
<feature type="compositionally biased region" description="Basic residues" evidence="4">
    <location>
        <begin position="1028"/>
        <end position="1039"/>
    </location>
</feature>
<feature type="region of interest" description="Disordered" evidence="4">
    <location>
        <begin position="1011"/>
        <end position="1046"/>
    </location>
</feature>
<dbReference type="FunCoup" id="B0WRK6">
    <property type="interactions" value="11"/>
</dbReference>
<dbReference type="HOGENOM" id="CLU_002349_1_0_1"/>
<dbReference type="STRING" id="7176.B0WRK6"/>
<dbReference type="GO" id="GO:0030160">
    <property type="term" value="F:synaptic receptor adaptor activity"/>
    <property type="evidence" value="ECO:0007669"/>
    <property type="project" value="TreeGrafter"/>
</dbReference>
<evidence type="ECO:0000313" key="8">
    <source>
        <dbReference type="EMBL" id="EDS33404.1"/>
    </source>
</evidence>
<dbReference type="Gene3D" id="2.30.30.40">
    <property type="entry name" value="SH3 Domains"/>
    <property type="match status" value="1"/>
</dbReference>
<evidence type="ECO:0000259" key="7">
    <source>
        <dbReference type="PROSITE" id="PS50240"/>
    </source>
</evidence>
<dbReference type="InterPro" id="IPR036028">
    <property type="entry name" value="SH3-like_dom_sf"/>
</dbReference>
<dbReference type="Proteomes" id="UP000002320">
    <property type="component" value="Unassembled WGS sequence"/>
</dbReference>
<evidence type="ECO:0000256" key="3">
    <source>
        <dbReference type="PROSITE-ProRule" id="PRU00192"/>
    </source>
</evidence>
<dbReference type="FunFam" id="2.30.30.40:FF:000178">
    <property type="entry name" value="SH3 and multiple ankyrin repeat domains protein"/>
    <property type="match status" value="1"/>
</dbReference>
<dbReference type="InterPro" id="IPR009003">
    <property type="entry name" value="Peptidase_S1_PA"/>
</dbReference>
<evidence type="ECO:0000259" key="6">
    <source>
        <dbReference type="PROSITE" id="PS50106"/>
    </source>
</evidence>
<dbReference type="Gene3D" id="2.30.42.10">
    <property type="match status" value="1"/>
</dbReference>
<dbReference type="PANTHER" id="PTHR24135">
    <property type="entry name" value="SH3 AND MULTIPLE ANKYRIN REPEAT DOMAINS PROTEIN"/>
    <property type="match status" value="1"/>
</dbReference>
<accession>B0WRK6</accession>
<evidence type="ECO:0000256" key="2">
    <source>
        <dbReference type="ARBA" id="ARBA00024195"/>
    </source>
</evidence>
<feature type="domain" description="SH3" evidence="5">
    <location>
        <begin position="46"/>
        <end position="107"/>
    </location>
</feature>
<protein>
    <submittedName>
        <fullName evidence="8 9">Uncharacterized protein</fullName>
    </submittedName>
</protein>
<dbReference type="PROSITE" id="PS50002">
    <property type="entry name" value="SH3"/>
    <property type="match status" value="1"/>
</dbReference>
<feature type="region of interest" description="Disordered" evidence="4">
    <location>
        <begin position="1"/>
        <end position="39"/>
    </location>
</feature>
<feature type="compositionally biased region" description="Low complexity" evidence="4">
    <location>
        <begin position="385"/>
        <end position="405"/>
    </location>
</feature>
<name>B0WRK6_CULQU</name>
<keyword evidence="10" id="KW-1185">Reference proteome</keyword>
<dbReference type="EnsemblMetazoa" id="CPIJ009792-RA">
    <property type="protein sequence ID" value="CPIJ009792-PA"/>
    <property type="gene ID" value="CPIJ009792"/>
</dbReference>
<dbReference type="InterPro" id="IPR001452">
    <property type="entry name" value="SH3_domain"/>
</dbReference>
<feature type="region of interest" description="Disordered" evidence="4">
    <location>
        <begin position="931"/>
        <end position="954"/>
    </location>
</feature>
<dbReference type="GO" id="GO:0004252">
    <property type="term" value="F:serine-type endopeptidase activity"/>
    <property type="evidence" value="ECO:0007669"/>
    <property type="project" value="InterPro"/>
</dbReference>
<dbReference type="SMART" id="SM00228">
    <property type="entry name" value="PDZ"/>
    <property type="match status" value="1"/>
</dbReference>
<feature type="domain" description="Peptidase S1" evidence="7">
    <location>
        <begin position="1063"/>
        <end position="1333"/>
    </location>
</feature>
<dbReference type="InterPro" id="IPR036034">
    <property type="entry name" value="PDZ_sf"/>
</dbReference>
<dbReference type="GO" id="GO:0045211">
    <property type="term" value="C:postsynaptic membrane"/>
    <property type="evidence" value="ECO:0007669"/>
    <property type="project" value="TreeGrafter"/>
</dbReference>
<dbReference type="FunFam" id="2.30.42.10:FF:000018">
    <property type="entry name" value="SH3 and multiple ankyrin repeat domains protein 2"/>
    <property type="match status" value="1"/>
</dbReference>
<comment type="similarity">
    <text evidence="2">Belongs to the peptidase S1 family. CLIP subfamily.</text>
</comment>
<evidence type="ECO:0000313" key="10">
    <source>
        <dbReference type="Proteomes" id="UP000002320"/>
    </source>
</evidence>
<reference evidence="9" key="2">
    <citation type="submission" date="2021-02" db="UniProtKB">
        <authorList>
            <consortium name="EnsemblMetazoa"/>
        </authorList>
    </citation>
    <scope>IDENTIFICATION</scope>
    <source>
        <strain evidence="9">JHB</strain>
    </source>
</reference>
<gene>
    <name evidence="9" type="primary">6042196</name>
    <name evidence="8" type="ORF">CpipJ_CPIJ009792</name>
</gene>
<feature type="compositionally biased region" description="Polar residues" evidence="4">
    <location>
        <begin position="413"/>
        <end position="425"/>
    </location>
</feature>
<dbReference type="GO" id="GO:0043197">
    <property type="term" value="C:dendritic spine"/>
    <property type="evidence" value="ECO:0007669"/>
    <property type="project" value="TreeGrafter"/>
</dbReference>
<keyword evidence="1 3" id="KW-0728">SH3 domain</keyword>
<dbReference type="PROSITE" id="PS50106">
    <property type="entry name" value="PDZ"/>
    <property type="match status" value="1"/>
</dbReference>
<feature type="compositionally biased region" description="Low complexity" evidence="4">
    <location>
        <begin position="815"/>
        <end position="830"/>
    </location>
</feature>
<dbReference type="OMA" id="RLDMHRT"/>
<feature type="region of interest" description="Disordered" evidence="4">
    <location>
        <begin position="282"/>
        <end position="304"/>
    </location>
</feature>
<dbReference type="SUPFAM" id="SSF50156">
    <property type="entry name" value="PDZ domain-like"/>
    <property type="match status" value="1"/>
</dbReference>
<dbReference type="InterPro" id="IPR001478">
    <property type="entry name" value="PDZ"/>
</dbReference>